<keyword evidence="1" id="KW-1133">Transmembrane helix</keyword>
<dbReference type="RefSeq" id="WP_282760176.1">
    <property type="nucleotide sequence ID" value="NZ_JASCTH010000008.1"/>
</dbReference>
<keyword evidence="1" id="KW-0472">Membrane</keyword>
<reference evidence="2 3" key="1">
    <citation type="submission" date="2023-05" db="EMBL/GenBank/DDBJ databases">
        <title>Actinoplanes sp. NEAU-A12 genome sequencing.</title>
        <authorList>
            <person name="Wang Z.-S."/>
        </authorList>
    </citation>
    <scope>NUCLEOTIDE SEQUENCE [LARGE SCALE GENOMIC DNA]</scope>
    <source>
        <strain evidence="2 3">NEAU-A12</strain>
    </source>
</reference>
<evidence type="ECO:0000313" key="3">
    <source>
        <dbReference type="Proteomes" id="UP001241758"/>
    </source>
</evidence>
<sequence length="153" mass="16297">MAHTPVNHPLRPLYRVVGFITGAYLVAFGIIGFITTSGEAFTGPGVRVIGQGSNLLWSFISLALGALVLLGTAVGRNIDVLVDQYLGWGLLVLGSYELAVLRTDEVNIFGFTMSTVIVTYLVGLLLITVSLYSKTAPESKAGAPRQVREGRTA</sequence>
<evidence type="ECO:0000313" key="2">
    <source>
        <dbReference type="EMBL" id="MDI6099804.1"/>
    </source>
</evidence>
<organism evidence="2 3">
    <name type="scientific">Actinoplanes sandaracinus</name>
    <dbReference type="NCBI Taxonomy" id="3045177"/>
    <lineage>
        <taxon>Bacteria</taxon>
        <taxon>Bacillati</taxon>
        <taxon>Actinomycetota</taxon>
        <taxon>Actinomycetes</taxon>
        <taxon>Micromonosporales</taxon>
        <taxon>Micromonosporaceae</taxon>
        <taxon>Actinoplanes</taxon>
    </lineage>
</organism>
<comment type="caution">
    <text evidence="2">The sequence shown here is derived from an EMBL/GenBank/DDBJ whole genome shotgun (WGS) entry which is preliminary data.</text>
</comment>
<feature type="transmembrane region" description="Helical" evidence="1">
    <location>
        <begin position="85"/>
        <end position="102"/>
    </location>
</feature>
<name>A0ABT6WJ99_9ACTN</name>
<proteinExistence type="predicted"/>
<protein>
    <submittedName>
        <fullName evidence="2">DUF4383 domain-containing protein</fullName>
    </submittedName>
</protein>
<dbReference type="Proteomes" id="UP001241758">
    <property type="component" value="Unassembled WGS sequence"/>
</dbReference>
<gene>
    <name evidence="2" type="ORF">QLQ12_14470</name>
</gene>
<accession>A0ABT6WJ99</accession>
<keyword evidence="1" id="KW-0812">Transmembrane</keyword>
<feature type="transmembrane region" description="Helical" evidence="1">
    <location>
        <begin position="108"/>
        <end position="132"/>
    </location>
</feature>
<feature type="transmembrane region" description="Helical" evidence="1">
    <location>
        <begin position="55"/>
        <end position="73"/>
    </location>
</feature>
<keyword evidence="3" id="KW-1185">Reference proteome</keyword>
<dbReference type="EMBL" id="JASCTH010000008">
    <property type="protein sequence ID" value="MDI6099804.1"/>
    <property type="molecule type" value="Genomic_DNA"/>
</dbReference>
<evidence type="ECO:0000256" key="1">
    <source>
        <dbReference type="SAM" id="Phobius"/>
    </source>
</evidence>
<feature type="transmembrane region" description="Helical" evidence="1">
    <location>
        <begin position="12"/>
        <end position="35"/>
    </location>
</feature>